<dbReference type="RefSeq" id="WP_101304884.1">
    <property type="nucleotide sequence ID" value="NZ_NXGX01000013.1"/>
</dbReference>
<dbReference type="PANTHER" id="PTHR37302:SF3">
    <property type="entry name" value="DAMAGE-INDUCIBLE PROTEIN DINB"/>
    <property type="match status" value="1"/>
</dbReference>
<evidence type="ECO:0000256" key="1">
    <source>
        <dbReference type="ARBA" id="ARBA00008635"/>
    </source>
</evidence>
<accession>A0A2N3L0U6</accession>
<proteinExistence type="inferred from homology"/>
<keyword evidence="5" id="KW-1185">Reference proteome</keyword>
<evidence type="ECO:0000313" key="5">
    <source>
        <dbReference type="Proteomes" id="UP000233332"/>
    </source>
</evidence>
<name>A0A2N3L0U6_9PROT</name>
<reference evidence="4 5" key="1">
    <citation type="submission" date="2017-09" db="EMBL/GenBank/DDBJ databases">
        <title>Biodiversity and function of Thalassospira species in the particle-attached aromatic-hydrocarbon-degrading consortia from the surface seawater of the China South Sea.</title>
        <authorList>
            <person name="Dong C."/>
            <person name="Lai Q."/>
            <person name="Shao Z."/>
        </authorList>
    </citation>
    <scope>NUCLEOTIDE SEQUENCE [LARGE SCALE GENOMIC DNA]</scope>
    <source>
        <strain evidence="4 5">139Z-12</strain>
    </source>
</reference>
<feature type="binding site" evidence="3">
    <location>
        <position position="49"/>
    </location>
    <ligand>
        <name>a divalent metal cation</name>
        <dbReference type="ChEBI" id="CHEBI:60240"/>
    </ligand>
</feature>
<feature type="binding site" evidence="3">
    <location>
        <position position="138"/>
    </location>
    <ligand>
        <name>a divalent metal cation</name>
        <dbReference type="ChEBI" id="CHEBI:60240"/>
    </ligand>
</feature>
<dbReference type="PANTHER" id="PTHR37302">
    <property type="entry name" value="SLR1116 PROTEIN"/>
    <property type="match status" value="1"/>
</dbReference>
<dbReference type="InterPro" id="IPR034660">
    <property type="entry name" value="DinB/YfiT-like"/>
</dbReference>
<dbReference type="AlphaFoldDB" id="A0A2N3L0U6"/>
<comment type="caution">
    <text evidence="4">The sequence shown here is derived from an EMBL/GenBank/DDBJ whole genome shotgun (WGS) entry which is preliminary data.</text>
</comment>
<dbReference type="Pfam" id="PF05163">
    <property type="entry name" value="DinB"/>
    <property type="match status" value="1"/>
</dbReference>
<dbReference type="InterPro" id="IPR007837">
    <property type="entry name" value="DinB"/>
</dbReference>
<dbReference type="Gene3D" id="1.20.120.450">
    <property type="entry name" value="dinb family like domain"/>
    <property type="match status" value="1"/>
</dbReference>
<dbReference type="EMBL" id="NXGX01000013">
    <property type="protein sequence ID" value="PKR56442.1"/>
    <property type="molecule type" value="Genomic_DNA"/>
</dbReference>
<gene>
    <name evidence="4" type="ORF">COO92_20930</name>
</gene>
<protein>
    <submittedName>
        <fullName evidence="4">Damage-inducible protein DinB</fullName>
    </submittedName>
</protein>
<evidence type="ECO:0000256" key="3">
    <source>
        <dbReference type="PIRSR" id="PIRSR607837-1"/>
    </source>
</evidence>
<sequence>MPGTSFFHQARNNAWSNHRLLGACQKLTATELRARRASLMPSILQTLNHSLIVDWYYLDALIKGGRGQDCFANQMPFITIETFGAAQRNADVRLMAFCEKLDDKDVVRDVTLVRPDDVMVRESISAVLSHLFVHQTHHRGQIHAMLCETTQSPPQLDEYHLESGAEFRKSDFTALGWNVAGLSAAMVYKDNHE</sequence>
<organism evidence="4 5">
    <name type="scientific">Thalassospira lohafexi</name>
    <dbReference type="NCBI Taxonomy" id="744227"/>
    <lineage>
        <taxon>Bacteria</taxon>
        <taxon>Pseudomonadati</taxon>
        <taxon>Pseudomonadota</taxon>
        <taxon>Alphaproteobacteria</taxon>
        <taxon>Rhodospirillales</taxon>
        <taxon>Thalassospiraceae</taxon>
        <taxon>Thalassospira</taxon>
    </lineage>
</organism>
<dbReference type="GO" id="GO:0046872">
    <property type="term" value="F:metal ion binding"/>
    <property type="evidence" value="ECO:0007669"/>
    <property type="project" value="UniProtKB-KW"/>
</dbReference>
<evidence type="ECO:0000256" key="2">
    <source>
        <dbReference type="ARBA" id="ARBA00022723"/>
    </source>
</evidence>
<keyword evidence="2 3" id="KW-0479">Metal-binding</keyword>
<feature type="binding site" evidence="3">
    <location>
        <position position="134"/>
    </location>
    <ligand>
        <name>a divalent metal cation</name>
        <dbReference type="ChEBI" id="CHEBI:60240"/>
    </ligand>
</feature>
<dbReference type="Proteomes" id="UP000233332">
    <property type="component" value="Unassembled WGS sequence"/>
</dbReference>
<evidence type="ECO:0000313" key="4">
    <source>
        <dbReference type="EMBL" id="PKR56442.1"/>
    </source>
</evidence>
<dbReference type="SUPFAM" id="SSF109854">
    <property type="entry name" value="DinB/YfiT-like putative metalloenzymes"/>
    <property type="match status" value="1"/>
</dbReference>
<comment type="similarity">
    <text evidence="1">Belongs to the DinB family.</text>
</comment>